<comment type="similarity">
    <text evidence="1">Belongs to the 'phage' integrase family.</text>
</comment>
<protein>
    <submittedName>
        <fullName evidence="5">Site-specific recombinase phage integrase family protein</fullName>
    </submittedName>
</protein>
<evidence type="ECO:0000313" key="6">
    <source>
        <dbReference type="Proteomes" id="UP000069632"/>
    </source>
</evidence>
<evidence type="ECO:0000256" key="1">
    <source>
        <dbReference type="ARBA" id="ARBA00008857"/>
    </source>
</evidence>
<dbReference type="AlphaFoldDB" id="A0A128EEN0"/>
<dbReference type="PROSITE" id="PS51898">
    <property type="entry name" value="TYR_RECOMBINASE"/>
    <property type="match status" value="1"/>
</dbReference>
<accession>A0A128EEN0</accession>
<dbReference type="Proteomes" id="UP000069632">
    <property type="component" value="Unassembled WGS sequence"/>
</dbReference>
<evidence type="ECO:0000256" key="2">
    <source>
        <dbReference type="ARBA" id="ARBA00023125"/>
    </source>
</evidence>
<dbReference type="InterPro" id="IPR011010">
    <property type="entry name" value="DNA_brk_join_enz"/>
</dbReference>
<gene>
    <name evidence="5" type="ORF">ERS672216_00492</name>
</gene>
<dbReference type="InterPro" id="IPR050090">
    <property type="entry name" value="Tyrosine_recombinase_XerCD"/>
</dbReference>
<dbReference type="PANTHER" id="PTHR30349:SF64">
    <property type="entry name" value="PROPHAGE INTEGRASE INTD-RELATED"/>
    <property type="match status" value="1"/>
</dbReference>
<proteinExistence type="inferred from homology"/>
<reference evidence="5 6" key="1">
    <citation type="submission" date="2016-02" db="EMBL/GenBank/DDBJ databases">
        <authorList>
            <consortium name="Pathogen Informatics"/>
        </authorList>
    </citation>
    <scope>NUCLEOTIDE SEQUENCE [LARGE SCALE GENOMIC DNA]</scope>
    <source>
        <strain evidence="5 6">RC20</strain>
    </source>
</reference>
<dbReference type="Pfam" id="PF00589">
    <property type="entry name" value="Phage_integrase"/>
    <property type="match status" value="1"/>
</dbReference>
<dbReference type="InterPro" id="IPR013762">
    <property type="entry name" value="Integrase-like_cat_sf"/>
</dbReference>
<dbReference type="PANTHER" id="PTHR30349">
    <property type="entry name" value="PHAGE INTEGRASE-RELATED"/>
    <property type="match status" value="1"/>
</dbReference>
<dbReference type="Gene3D" id="1.10.443.10">
    <property type="entry name" value="Intergrase catalytic core"/>
    <property type="match status" value="1"/>
</dbReference>
<dbReference type="EMBL" id="FIZP01000001">
    <property type="protein sequence ID" value="CZE46663.1"/>
    <property type="molecule type" value="Genomic_DNA"/>
</dbReference>
<dbReference type="SUPFAM" id="SSF56349">
    <property type="entry name" value="DNA breaking-rejoining enzymes"/>
    <property type="match status" value="1"/>
</dbReference>
<dbReference type="OrthoDB" id="5391994at2"/>
<keyword evidence="6" id="KW-1185">Reference proteome</keyword>
<dbReference type="CDD" id="cd01189">
    <property type="entry name" value="INT_ICEBs1_C_like"/>
    <property type="match status" value="1"/>
</dbReference>
<dbReference type="GO" id="GO:0006310">
    <property type="term" value="P:DNA recombination"/>
    <property type="evidence" value="ECO:0007669"/>
    <property type="project" value="UniProtKB-KW"/>
</dbReference>
<name>A0A128EEN0_9BACT</name>
<dbReference type="Gene3D" id="1.10.150.130">
    <property type="match status" value="1"/>
</dbReference>
<dbReference type="GO" id="GO:0003677">
    <property type="term" value="F:DNA binding"/>
    <property type="evidence" value="ECO:0007669"/>
    <property type="project" value="UniProtKB-KW"/>
</dbReference>
<sequence>MSQSLAPKSILSALSYANSAFKLAQKQGVITQNPVEFAKKPKATSTSKNIFSLSTIKKLLTHATGELKTFLYIAFFTGARCGEILALSKADIDFKTDNLSINKNQTRFELTTPKNGKSRDIYLLKPLKTYLLSLNLPDDKLFTMDYFKIYYEYKKLLKKLNLAPSGLHSTRHTFASILLQKRVNSPLIAKMLGHSSTGLVERTYGHFLKDKNDLKMLNSAFKQTA</sequence>
<evidence type="ECO:0000313" key="5">
    <source>
        <dbReference type="EMBL" id="CZE46663.1"/>
    </source>
</evidence>
<keyword evidence="3" id="KW-0233">DNA recombination</keyword>
<keyword evidence="2" id="KW-0238">DNA-binding</keyword>
<organism evidence="5 6">
    <name type="scientific">Campylobacter geochelonis</name>
    <dbReference type="NCBI Taxonomy" id="1780362"/>
    <lineage>
        <taxon>Bacteria</taxon>
        <taxon>Pseudomonadati</taxon>
        <taxon>Campylobacterota</taxon>
        <taxon>Epsilonproteobacteria</taxon>
        <taxon>Campylobacterales</taxon>
        <taxon>Campylobacteraceae</taxon>
        <taxon>Campylobacter</taxon>
    </lineage>
</organism>
<evidence type="ECO:0000259" key="4">
    <source>
        <dbReference type="PROSITE" id="PS51898"/>
    </source>
</evidence>
<dbReference type="GO" id="GO:0015074">
    <property type="term" value="P:DNA integration"/>
    <property type="evidence" value="ECO:0007669"/>
    <property type="project" value="InterPro"/>
</dbReference>
<evidence type="ECO:0000256" key="3">
    <source>
        <dbReference type="ARBA" id="ARBA00023172"/>
    </source>
</evidence>
<feature type="domain" description="Tyr recombinase" evidence="4">
    <location>
        <begin position="46"/>
        <end position="219"/>
    </location>
</feature>
<dbReference type="InterPro" id="IPR010998">
    <property type="entry name" value="Integrase_recombinase_N"/>
</dbReference>
<dbReference type="InterPro" id="IPR002104">
    <property type="entry name" value="Integrase_catalytic"/>
</dbReference>